<accession>A0ABR3GY17</accession>
<evidence type="ECO:0000256" key="4">
    <source>
        <dbReference type="ARBA" id="ARBA00023242"/>
    </source>
</evidence>
<dbReference type="PANTHER" id="PTHR28605">
    <property type="entry name" value="CTF8, CHROMOSOME TRANSMISSION FIDELITY FACTOR 8 HOMOLOG (S. CEREVISIAE)"/>
    <property type="match status" value="1"/>
</dbReference>
<keyword evidence="4" id="KW-0539">Nucleus</keyword>
<dbReference type="EMBL" id="JBBBZM010000001">
    <property type="protein sequence ID" value="KAL0640703.1"/>
    <property type="molecule type" value="Genomic_DNA"/>
</dbReference>
<evidence type="ECO:0000313" key="9">
    <source>
        <dbReference type="Proteomes" id="UP001447188"/>
    </source>
</evidence>
<feature type="region of interest" description="Disordered" evidence="7">
    <location>
        <begin position="44"/>
        <end position="70"/>
    </location>
</feature>
<evidence type="ECO:0000256" key="6">
    <source>
        <dbReference type="ARBA" id="ARBA00038447"/>
    </source>
</evidence>
<organism evidence="8 9">
    <name type="scientific">Discina gigas</name>
    <dbReference type="NCBI Taxonomy" id="1032678"/>
    <lineage>
        <taxon>Eukaryota</taxon>
        <taxon>Fungi</taxon>
        <taxon>Dikarya</taxon>
        <taxon>Ascomycota</taxon>
        <taxon>Pezizomycotina</taxon>
        <taxon>Pezizomycetes</taxon>
        <taxon>Pezizales</taxon>
        <taxon>Discinaceae</taxon>
        <taxon>Discina</taxon>
    </lineage>
</organism>
<keyword evidence="3" id="KW-0238">DNA-binding</keyword>
<comment type="subcellular location">
    <subcellularLocation>
        <location evidence="1">Nucleus</location>
    </subcellularLocation>
</comment>
<feature type="region of interest" description="Disordered" evidence="7">
    <location>
        <begin position="1"/>
        <end position="24"/>
    </location>
</feature>
<comment type="similarity">
    <text evidence="6">Belongs to the CTF8 family.</text>
</comment>
<name>A0ABR3GY17_9PEZI</name>
<keyword evidence="2" id="KW-0235">DNA replication</keyword>
<evidence type="ECO:0000256" key="5">
    <source>
        <dbReference type="ARBA" id="ARBA00023306"/>
    </source>
</evidence>
<evidence type="ECO:0000256" key="7">
    <source>
        <dbReference type="SAM" id="MobiDB-lite"/>
    </source>
</evidence>
<dbReference type="InterPro" id="IPR018607">
    <property type="entry name" value="Ctf8"/>
</dbReference>
<sequence>MPSIPLHTTPATPHQAPVQNPLPQLLHTPSGLALLEIQGTINMPTPPAPPEDGEEDAMEIDPSASHETPIGRIVFPDMQTEDDRKDPTKFKRVYLYVGKHQRLTGEVKKLLKPLGIIRRRDPSLKENDTPNGAWDGEELEIVDIVRWKILFSARPEPVSST</sequence>
<comment type="caution">
    <text evidence="8">The sequence shown here is derived from an EMBL/GenBank/DDBJ whole genome shotgun (WGS) entry which is preliminary data.</text>
</comment>
<evidence type="ECO:0000256" key="2">
    <source>
        <dbReference type="ARBA" id="ARBA00022705"/>
    </source>
</evidence>
<dbReference type="Proteomes" id="UP001447188">
    <property type="component" value="Unassembled WGS sequence"/>
</dbReference>
<proteinExistence type="inferred from homology"/>
<dbReference type="Pfam" id="PF09696">
    <property type="entry name" value="Ctf8"/>
    <property type="match status" value="1"/>
</dbReference>
<dbReference type="PANTHER" id="PTHR28605:SF1">
    <property type="entry name" value="CHROMOSOME TRANSMISSION FIDELITY FACTOR 8"/>
    <property type="match status" value="1"/>
</dbReference>
<evidence type="ECO:0000313" key="8">
    <source>
        <dbReference type="EMBL" id="KAL0640703.1"/>
    </source>
</evidence>
<gene>
    <name evidence="8" type="ORF">Q9L58_000007</name>
</gene>
<evidence type="ECO:0008006" key="10">
    <source>
        <dbReference type="Google" id="ProtNLM"/>
    </source>
</evidence>
<evidence type="ECO:0000256" key="1">
    <source>
        <dbReference type="ARBA" id="ARBA00004123"/>
    </source>
</evidence>
<reference evidence="8 9" key="1">
    <citation type="submission" date="2024-02" db="EMBL/GenBank/DDBJ databases">
        <title>Discinaceae phylogenomics.</title>
        <authorList>
            <person name="Dirks A.C."/>
            <person name="James T.Y."/>
        </authorList>
    </citation>
    <scope>NUCLEOTIDE SEQUENCE [LARGE SCALE GENOMIC DNA]</scope>
    <source>
        <strain evidence="8 9">ACD0624</strain>
    </source>
</reference>
<keyword evidence="9" id="KW-1185">Reference proteome</keyword>
<protein>
    <recommendedName>
        <fullName evidence="10">Sister chromatid cohesion protein Ctf8</fullName>
    </recommendedName>
</protein>
<evidence type="ECO:0000256" key="3">
    <source>
        <dbReference type="ARBA" id="ARBA00023125"/>
    </source>
</evidence>
<feature type="compositionally biased region" description="Polar residues" evidence="7">
    <location>
        <begin position="9"/>
        <end position="22"/>
    </location>
</feature>
<keyword evidence="5" id="KW-0131">Cell cycle</keyword>